<feature type="transmembrane region" description="Helical" evidence="2">
    <location>
        <begin position="163"/>
        <end position="184"/>
    </location>
</feature>
<keyword evidence="2" id="KW-1133">Transmembrane helix</keyword>
<dbReference type="AlphaFoldDB" id="A0A5A7QTC8"/>
<gene>
    <name evidence="3" type="ORF">STAS_25763</name>
</gene>
<comment type="caution">
    <text evidence="3">The sequence shown here is derived from an EMBL/GenBank/DDBJ whole genome shotgun (WGS) entry which is preliminary data.</text>
</comment>
<accession>A0A5A7QTC8</accession>
<keyword evidence="2" id="KW-0812">Transmembrane</keyword>
<feature type="compositionally biased region" description="Basic and acidic residues" evidence="1">
    <location>
        <begin position="82"/>
        <end position="106"/>
    </location>
</feature>
<dbReference type="PANTHER" id="PTHR34188">
    <property type="entry name" value="OS01G0299500 PROTEIN"/>
    <property type="match status" value="1"/>
</dbReference>
<keyword evidence="2" id="KW-0472">Membrane</keyword>
<name>A0A5A7QTC8_STRAF</name>
<evidence type="ECO:0000313" key="3">
    <source>
        <dbReference type="EMBL" id="GER48593.1"/>
    </source>
</evidence>
<evidence type="ECO:0000313" key="4">
    <source>
        <dbReference type="Proteomes" id="UP000325081"/>
    </source>
</evidence>
<protein>
    <submittedName>
        <fullName evidence="3">Uncharacterized protein</fullName>
    </submittedName>
</protein>
<feature type="compositionally biased region" description="Low complexity" evidence="1">
    <location>
        <begin position="19"/>
        <end position="32"/>
    </location>
</feature>
<keyword evidence="4" id="KW-1185">Reference proteome</keyword>
<evidence type="ECO:0000256" key="1">
    <source>
        <dbReference type="SAM" id="MobiDB-lite"/>
    </source>
</evidence>
<dbReference type="EMBL" id="BKCP01008292">
    <property type="protein sequence ID" value="GER48593.1"/>
    <property type="molecule type" value="Genomic_DNA"/>
</dbReference>
<evidence type="ECO:0000256" key="2">
    <source>
        <dbReference type="SAM" id="Phobius"/>
    </source>
</evidence>
<feature type="region of interest" description="Disordered" evidence="1">
    <location>
        <begin position="71"/>
        <end position="123"/>
    </location>
</feature>
<feature type="compositionally biased region" description="Polar residues" evidence="1">
    <location>
        <begin position="33"/>
        <end position="42"/>
    </location>
</feature>
<dbReference type="Proteomes" id="UP000325081">
    <property type="component" value="Unassembled WGS sequence"/>
</dbReference>
<dbReference type="OrthoDB" id="1899142at2759"/>
<reference evidence="4" key="1">
    <citation type="journal article" date="2019" name="Curr. Biol.">
        <title>Genome Sequence of Striga asiatica Provides Insight into the Evolution of Plant Parasitism.</title>
        <authorList>
            <person name="Yoshida S."/>
            <person name="Kim S."/>
            <person name="Wafula E.K."/>
            <person name="Tanskanen J."/>
            <person name="Kim Y.M."/>
            <person name="Honaas L."/>
            <person name="Yang Z."/>
            <person name="Spallek T."/>
            <person name="Conn C.E."/>
            <person name="Ichihashi Y."/>
            <person name="Cheong K."/>
            <person name="Cui S."/>
            <person name="Der J.P."/>
            <person name="Gundlach H."/>
            <person name="Jiao Y."/>
            <person name="Hori C."/>
            <person name="Ishida J.K."/>
            <person name="Kasahara H."/>
            <person name="Kiba T."/>
            <person name="Kim M.S."/>
            <person name="Koo N."/>
            <person name="Laohavisit A."/>
            <person name="Lee Y.H."/>
            <person name="Lumba S."/>
            <person name="McCourt P."/>
            <person name="Mortimer J.C."/>
            <person name="Mutuku J.M."/>
            <person name="Nomura T."/>
            <person name="Sasaki-Sekimoto Y."/>
            <person name="Seto Y."/>
            <person name="Wang Y."/>
            <person name="Wakatake T."/>
            <person name="Sakakibara H."/>
            <person name="Demura T."/>
            <person name="Yamaguchi S."/>
            <person name="Yoneyama K."/>
            <person name="Manabe R.I."/>
            <person name="Nelson D.C."/>
            <person name="Schulman A.H."/>
            <person name="Timko M.P."/>
            <person name="dePamphilis C.W."/>
            <person name="Choi D."/>
            <person name="Shirasu K."/>
        </authorList>
    </citation>
    <scope>NUCLEOTIDE SEQUENCE [LARGE SCALE GENOMIC DNA]</scope>
    <source>
        <strain evidence="4">cv. UVA1</strain>
    </source>
</reference>
<dbReference type="PANTHER" id="PTHR34188:SF5">
    <property type="entry name" value="OS05G0131900 PROTEIN"/>
    <property type="match status" value="1"/>
</dbReference>
<proteinExistence type="predicted"/>
<sequence>MDHVHTTGDNLDLDIDLESGGTTSGDDNSSKSQNPSCKTSKNVMGWIRNGFMNSESQCSYKSDGDCSLGSYEKTTSSDEITAENKEQLGKFREDEKMGSVNNEEKPKKHNHGNPCKPPRPPKGPSLNACDIKLMKELNVLNLKRKRMERRRLRKMRKDKSSSWASNIFACLLTLLFLLVIIFQATSQSSMARIAFLVHEFDVLSQLFNLLNPRLPIMRRISRAEPPHESNFLTMWCINEIATKNQIQILVCPLVKRLTTFMDNSTNAIGSFIVHFTTESRSPHMKIAHLAFNGSALGLHNPSLNSKSLELYGSSDEKLLQVPNLRFQLFHMILQSSPHSVQELRYTNFHCDPNNTSIHVEIRSSLPVNTYQQNGQIWRRSLLSQVKKMNGSRRRTIFHTRIRYVSKPCPKSGN</sequence>
<organism evidence="3 4">
    <name type="scientific">Striga asiatica</name>
    <name type="common">Asiatic witchweed</name>
    <name type="synonym">Buchnera asiatica</name>
    <dbReference type="NCBI Taxonomy" id="4170"/>
    <lineage>
        <taxon>Eukaryota</taxon>
        <taxon>Viridiplantae</taxon>
        <taxon>Streptophyta</taxon>
        <taxon>Embryophyta</taxon>
        <taxon>Tracheophyta</taxon>
        <taxon>Spermatophyta</taxon>
        <taxon>Magnoliopsida</taxon>
        <taxon>eudicotyledons</taxon>
        <taxon>Gunneridae</taxon>
        <taxon>Pentapetalae</taxon>
        <taxon>asterids</taxon>
        <taxon>lamiids</taxon>
        <taxon>Lamiales</taxon>
        <taxon>Orobanchaceae</taxon>
        <taxon>Buchnereae</taxon>
        <taxon>Striga</taxon>
    </lineage>
</organism>
<feature type="region of interest" description="Disordered" evidence="1">
    <location>
        <begin position="1"/>
        <end position="42"/>
    </location>
</feature>